<dbReference type="RefSeq" id="WP_183792100.1">
    <property type="nucleotide sequence ID" value="NZ_JACIDU010000007.1"/>
</dbReference>
<comment type="caution">
    <text evidence="3">The sequence shown here is derived from an EMBL/GenBank/DDBJ whole genome shotgun (WGS) entry which is preliminary data.</text>
</comment>
<dbReference type="SUPFAM" id="SSF55073">
    <property type="entry name" value="Nucleotide cyclase"/>
    <property type="match status" value="1"/>
</dbReference>
<evidence type="ECO:0000313" key="4">
    <source>
        <dbReference type="Proteomes" id="UP000584824"/>
    </source>
</evidence>
<dbReference type="InterPro" id="IPR050469">
    <property type="entry name" value="Diguanylate_Cyclase"/>
</dbReference>
<dbReference type="PANTHER" id="PTHR45138:SF24">
    <property type="entry name" value="DIGUANYLATE CYCLASE DGCC-RELATED"/>
    <property type="match status" value="1"/>
</dbReference>
<dbReference type="SMART" id="SM00267">
    <property type="entry name" value="GGDEF"/>
    <property type="match status" value="1"/>
</dbReference>
<organism evidence="3 4">
    <name type="scientific">Allorhizobium borbori</name>
    <dbReference type="NCBI Taxonomy" id="485907"/>
    <lineage>
        <taxon>Bacteria</taxon>
        <taxon>Pseudomonadati</taxon>
        <taxon>Pseudomonadota</taxon>
        <taxon>Alphaproteobacteria</taxon>
        <taxon>Hyphomicrobiales</taxon>
        <taxon>Rhizobiaceae</taxon>
        <taxon>Rhizobium/Agrobacterium group</taxon>
        <taxon>Allorhizobium</taxon>
    </lineage>
</organism>
<dbReference type="InterPro" id="IPR029787">
    <property type="entry name" value="Nucleotide_cyclase"/>
</dbReference>
<feature type="domain" description="GGDEF" evidence="2">
    <location>
        <begin position="205"/>
        <end position="340"/>
    </location>
</feature>
<accession>A0A7W6K1K2</accession>
<reference evidence="3 4" key="1">
    <citation type="submission" date="2020-08" db="EMBL/GenBank/DDBJ databases">
        <title>Genomic Encyclopedia of Type Strains, Phase IV (KMG-IV): sequencing the most valuable type-strain genomes for metagenomic binning, comparative biology and taxonomic classification.</title>
        <authorList>
            <person name="Goeker M."/>
        </authorList>
    </citation>
    <scope>NUCLEOTIDE SEQUENCE [LARGE SCALE GENOMIC DNA]</scope>
    <source>
        <strain evidence="3 4">DSM 26385</strain>
    </source>
</reference>
<dbReference type="GO" id="GO:1902201">
    <property type="term" value="P:negative regulation of bacterial-type flagellum-dependent cell motility"/>
    <property type="evidence" value="ECO:0007669"/>
    <property type="project" value="TreeGrafter"/>
</dbReference>
<gene>
    <name evidence="3" type="ORF">GGQ66_002057</name>
</gene>
<dbReference type="PANTHER" id="PTHR45138">
    <property type="entry name" value="REGULATORY COMPONENTS OF SENSORY TRANSDUCTION SYSTEM"/>
    <property type="match status" value="1"/>
</dbReference>
<dbReference type="Gene3D" id="3.30.70.270">
    <property type="match status" value="1"/>
</dbReference>
<dbReference type="EC" id="2.7.7.65" evidence="1"/>
<evidence type="ECO:0000313" key="3">
    <source>
        <dbReference type="EMBL" id="MBB4103499.1"/>
    </source>
</evidence>
<dbReference type="NCBIfam" id="TIGR00254">
    <property type="entry name" value="GGDEF"/>
    <property type="match status" value="1"/>
</dbReference>
<dbReference type="GO" id="GO:0005886">
    <property type="term" value="C:plasma membrane"/>
    <property type="evidence" value="ECO:0007669"/>
    <property type="project" value="TreeGrafter"/>
</dbReference>
<proteinExistence type="predicted"/>
<keyword evidence="4" id="KW-1185">Reference proteome</keyword>
<dbReference type="Proteomes" id="UP000584824">
    <property type="component" value="Unassembled WGS sequence"/>
</dbReference>
<dbReference type="Pfam" id="PF00990">
    <property type="entry name" value="GGDEF"/>
    <property type="match status" value="1"/>
</dbReference>
<dbReference type="InterPro" id="IPR043128">
    <property type="entry name" value="Rev_trsase/Diguanyl_cyclase"/>
</dbReference>
<dbReference type="AlphaFoldDB" id="A0A7W6K1K2"/>
<evidence type="ECO:0000259" key="2">
    <source>
        <dbReference type="PROSITE" id="PS50887"/>
    </source>
</evidence>
<name>A0A7W6K1K2_9HYPH</name>
<dbReference type="GO" id="GO:0052621">
    <property type="term" value="F:diguanylate cyclase activity"/>
    <property type="evidence" value="ECO:0007669"/>
    <property type="project" value="UniProtKB-EC"/>
</dbReference>
<dbReference type="FunFam" id="3.30.70.270:FF:000001">
    <property type="entry name" value="Diguanylate cyclase domain protein"/>
    <property type="match status" value="1"/>
</dbReference>
<dbReference type="GO" id="GO:0043709">
    <property type="term" value="P:cell adhesion involved in single-species biofilm formation"/>
    <property type="evidence" value="ECO:0007669"/>
    <property type="project" value="TreeGrafter"/>
</dbReference>
<dbReference type="EMBL" id="JACIDU010000007">
    <property type="protein sequence ID" value="MBB4103499.1"/>
    <property type="molecule type" value="Genomic_DNA"/>
</dbReference>
<evidence type="ECO:0000256" key="1">
    <source>
        <dbReference type="ARBA" id="ARBA00012528"/>
    </source>
</evidence>
<protein>
    <recommendedName>
        <fullName evidence="1">diguanylate cyclase</fullName>
        <ecNumber evidence="1">2.7.7.65</ecNumber>
    </recommendedName>
</protein>
<dbReference type="CDD" id="cd01949">
    <property type="entry name" value="GGDEF"/>
    <property type="match status" value="1"/>
</dbReference>
<dbReference type="InterPro" id="IPR000160">
    <property type="entry name" value="GGDEF_dom"/>
</dbReference>
<dbReference type="PROSITE" id="PS50887">
    <property type="entry name" value="GGDEF"/>
    <property type="match status" value="1"/>
</dbReference>
<sequence length="354" mass="39512">MNTATVARTQVPDIAGKITYAMRTMGVAPIPRNYQLFYEAYIGSNPTLTRELAALGSRATQQEIDEIGAKYFANNPGGVIEGAHSRILTELDALLRLLKQEQTSLESYNRLLGETYSRIDTKNQASADLLQNAISILSEATGRTMAHGQRTVMNVNERSAEMDQVRKELDEYKRIANTDSLTRLYNRRAFDDKLATLYNNPMNVPITALIIVDVDHFKRINDMFGHPVGDKILASVAGVIRSTLRKDAFVARAGGEEFAIILEGNTVEEVSLVCDRLRSTMELTPFRNSRTNVNYGPVTISIGFCMADQANDPGELYSKADIALYCAKDGGRNRALQFNDEMKKDFSKSWLIYK</sequence>